<proteinExistence type="predicted"/>
<name>A0A1V6S8H7_9EURO</name>
<dbReference type="PANTHER" id="PTHR43712:SF15">
    <property type="entry name" value="MONODICTYPHENONE CLUSTER TRANSCRIPTIONAL COACTIVATOR MDPA"/>
    <property type="match status" value="1"/>
</dbReference>
<dbReference type="SUPFAM" id="SSF46785">
    <property type="entry name" value="Winged helix' DNA-binding domain"/>
    <property type="match status" value="1"/>
</dbReference>
<keyword evidence="2" id="KW-1185">Reference proteome</keyword>
<dbReference type="InterPro" id="IPR036388">
    <property type="entry name" value="WH-like_DNA-bd_sf"/>
</dbReference>
<protein>
    <recommendedName>
        <fullName evidence="3">O-methyltransferase domain-containing protein</fullName>
    </recommendedName>
</protein>
<gene>
    <name evidence="1" type="ORF">PENVUL_c004G08612</name>
</gene>
<dbReference type="InterPro" id="IPR029063">
    <property type="entry name" value="SAM-dependent_MTases_sf"/>
</dbReference>
<dbReference type="OrthoDB" id="1606438at2759"/>
<dbReference type="Gene3D" id="3.40.50.150">
    <property type="entry name" value="Vaccinia Virus protein VP39"/>
    <property type="match status" value="1"/>
</dbReference>
<reference evidence="2" key="1">
    <citation type="journal article" date="2017" name="Nat. Microbiol.">
        <title>Global analysis of biosynthetic gene clusters reveals vast potential of secondary metabolite production in Penicillium species.</title>
        <authorList>
            <person name="Nielsen J.C."/>
            <person name="Grijseels S."/>
            <person name="Prigent S."/>
            <person name="Ji B."/>
            <person name="Dainat J."/>
            <person name="Nielsen K.F."/>
            <person name="Frisvad J.C."/>
            <person name="Workman M."/>
            <person name="Nielsen J."/>
        </authorList>
    </citation>
    <scope>NUCLEOTIDE SEQUENCE [LARGE SCALE GENOMIC DNA]</scope>
    <source>
        <strain evidence="2">IBT 29486</strain>
    </source>
</reference>
<sequence>MDSLTELETYANELITAVKGLAGYSLSTEVSQSSASQPSSDPGAQKECHRAKACILSNIAKIKMLVSEPTGFLENLTTQMQILACLRWLGEFQILACIPLVGSVSIKDVAHLSGVPETYLDRIVRLTATSGFLHVSQPSHVSHTPLSAPFVTNPSLLDAVMFLAESAAPAALQMAAATQQFGDSHQPNETAYNMALGTTKPFHTAHKEQPKLSRQWSSYLNYAEGLHAVGSITDILTQLNWSNISHVARCVVEVGAQSTATARGLADMHPSLHFVVQITDPASTIPVNKLISPFDRELGISPRIKVTNRVLGTRQVNTDAAIYILHLPSSLSAIRAELQVHLEALRANGGIMLILTARLLPEPGSMPNPEVEAVARSRGLSLLQLANEAEIEMVELLELIGTVRDNVGKLIVTNKLRSRNSLVVALVVEHQVDVKA</sequence>
<evidence type="ECO:0008006" key="3">
    <source>
        <dbReference type="Google" id="ProtNLM"/>
    </source>
</evidence>
<comment type="caution">
    <text evidence="1">The sequence shown here is derived from an EMBL/GenBank/DDBJ whole genome shotgun (WGS) entry which is preliminary data.</text>
</comment>
<dbReference type="InterPro" id="IPR036390">
    <property type="entry name" value="WH_DNA-bd_sf"/>
</dbReference>
<dbReference type="EMBL" id="MDYP01000004">
    <property type="protein sequence ID" value="OQE10176.1"/>
    <property type="molecule type" value="Genomic_DNA"/>
</dbReference>
<dbReference type="AlphaFoldDB" id="A0A1V6S8H7"/>
<organism evidence="1 2">
    <name type="scientific">Penicillium vulpinum</name>
    <dbReference type="NCBI Taxonomy" id="29845"/>
    <lineage>
        <taxon>Eukaryota</taxon>
        <taxon>Fungi</taxon>
        <taxon>Dikarya</taxon>
        <taxon>Ascomycota</taxon>
        <taxon>Pezizomycotina</taxon>
        <taxon>Eurotiomycetes</taxon>
        <taxon>Eurotiomycetidae</taxon>
        <taxon>Eurotiales</taxon>
        <taxon>Aspergillaceae</taxon>
        <taxon>Penicillium</taxon>
    </lineage>
</organism>
<evidence type="ECO:0000313" key="1">
    <source>
        <dbReference type="EMBL" id="OQE10176.1"/>
    </source>
</evidence>
<dbReference type="Proteomes" id="UP000191518">
    <property type="component" value="Unassembled WGS sequence"/>
</dbReference>
<evidence type="ECO:0000313" key="2">
    <source>
        <dbReference type="Proteomes" id="UP000191518"/>
    </source>
</evidence>
<dbReference type="PANTHER" id="PTHR43712">
    <property type="entry name" value="PUTATIVE (AFU_ORTHOLOGUE AFUA_4G14580)-RELATED"/>
    <property type="match status" value="1"/>
</dbReference>
<accession>A0A1V6S8H7</accession>
<dbReference type="Gene3D" id="1.10.10.10">
    <property type="entry name" value="Winged helix-like DNA-binding domain superfamily/Winged helix DNA-binding domain"/>
    <property type="match status" value="1"/>
</dbReference>
<dbReference type="STRING" id="29845.A0A1V6S8H7"/>